<reference evidence="7" key="1">
    <citation type="submission" date="2022-05" db="EMBL/GenBank/DDBJ databases">
        <title>Sphingomonas sp. strain MG17 Genome sequencing and assembly.</title>
        <authorList>
            <person name="Kim I."/>
        </authorList>
    </citation>
    <scope>NUCLEOTIDE SEQUENCE</scope>
    <source>
        <strain evidence="7">MG17</strain>
    </source>
</reference>
<feature type="transmembrane region" description="Helical" evidence="5">
    <location>
        <begin position="321"/>
        <end position="340"/>
    </location>
</feature>
<keyword evidence="8" id="KW-1185">Reference proteome</keyword>
<evidence type="ECO:0000313" key="8">
    <source>
        <dbReference type="Proteomes" id="UP001139451"/>
    </source>
</evidence>
<dbReference type="GO" id="GO:0046943">
    <property type="term" value="F:carboxylic acid transmembrane transporter activity"/>
    <property type="evidence" value="ECO:0007669"/>
    <property type="project" value="TreeGrafter"/>
</dbReference>
<dbReference type="Proteomes" id="UP001139451">
    <property type="component" value="Unassembled WGS sequence"/>
</dbReference>
<dbReference type="PANTHER" id="PTHR23508">
    <property type="entry name" value="CARBOXYLIC ACID TRANSPORTER PROTEIN HOMOLOG"/>
    <property type="match status" value="1"/>
</dbReference>
<feature type="transmembrane region" description="Helical" evidence="5">
    <location>
        <begin position="58"/>
        <end position="79"/>
    </location>
</feature>
<dbReference type="Gene3D" id="1.20.1250.20">
    <property type="entry name" value="MFS general substrate transporter like domains"/>
    <property type="match status" value="1"/>
</dbReference>
<dbReference type="InterPro" id="IPR011701">
    <property type="entry name" value="MFS"/>
</dbReference>
<evidence type="ECO:0000256" key="5">
    <source>
        <dbReference type="SAM" id="Phobius"/>
    </source>
</evidence>
<dbReference type="GO" id="GO:0005886">
    <property type="term" value="C:plasma membrane"/>
    <property type="evidence" value="ECO:0007669"/>
    <property type="project" value="TreeGrafter"/>
</dbReference>
<feature type="transmembrane region" description="Helical" evidence="5">
    <location>
        <begin position="116"/>
        <end position="137"/>
    </location>
</feature>
<evidence type="ECO:0000313" key="7">
    <source>
        <dbReference type="EMBL" id="MCP3732615.1"/>
    </source>
</evidence>
<dbReference type="CDD" id="cd17365">
    <property type="entry name" value="MFS_PcaK_like"/>
    <property type="match status" value="1"/>
</dbReference>
<feature type="transmembrane region" description="Helical" evidence="5">
    <location>
        <begin position="295"/>
        <end position="314"/>
    </location>
</feature>
<keyword evidence="2 5" id="KW-0812">Transmembrane</keyword>
<evidence type="ECO:0000256" key="3">
    <source>
        <dbReference type="ARBA" id="ARBA00022989"/>
    </source>
</evidence>
<dbReference type="EMBL" id="JAMLDX010000020">
    <property type="protein sequence ID" value="MCP3732615.1"/>
    <property type="molecule type" value="Genomic_DNA"/>
</dbReference>
<gene>
    <name evidence="7" type="ORF">M9978_19505</name>
</gene>
<organism evidence="7 8">
    <name type="scientific">Sphingomonas tagetis</name>
    <dbReference type="NCBI Taxonomy" id="2949092"/>
    <lineage>
        <taxon>Bacteria</taxon>
        <taxon>Pseudomonadati</taxon>
        <taxon>Pseudomonadota</taxon>
        <taxon>Alphaproteobacteria</taxon>
        <taxon>Sphingomonadales</taxon>
        <taxon>Sphingomonadaceae</taxon>
        <taxon>Sphingomonas</taxon>
    </lineage>
</organism>
<evidence type="ECO:0000256" key="2">
    <source>
        <dbReference type="ARBA" id="ARBA00022692"/>
    </source>
</evidence>
<proteinExistence type="predicted"/>
<dbReference type="AlphaFoldDB" id="A0A9X2HV87"/>
<feature type="domain" description="Major facilitator superfamily (MFS) profile" evidence="6">
    <location>
        <begin position="25"/>
        <end position="433"/>
    </location>
</feature>
<feature type="transmembrane region" description="Helical" evidence="5">
    <location>
        <begin position="410"/>
        <end position="430"/>
    </location>
</feature>
<feature type="transmembrane region" description="Helical" evidence="5">
    <location>
        <begin position="258"/>
        <end position="275"/>
    </location>
</feature>
<keyword evidence="4 5" id="KW-0472">Membrane</keyword>
<feature type="transmembrane region" description="Helical" evidence="5">
    <location>
        <begin position="346"/>
        <end position="370"/>
    </location>
</feature>
<dbReference type="RefSeq" id="WP_254296198.1">
    <property type="nucleotide sequence ID" value="NZ_JAMLDX010000020.1"/>
</dbReference>
<feature type="transmembrane region" description="Helical" evidence="5">
    <location>
        <begin position="382"/>
        <end position="404"/>
    </location>
</feature>
<dbReference type="InterPro" id="IPR036259">
    <property type="entry name" value="MFS_trans_sf"/>
</dbReference>
<feature type="transmembrane region" description="Helical" evidence="5">
    <location>
        <begin position="91"/>
        <end position="110"/>
    </location>
</feature>
<evidence type="ECO:0000256" key="1">
    <source>
        <dbReference type="ARBA" id="ARBA00004141"/>
    </source>
</evidence>
<evidence type="ECO:0000259" key="6">
    <source>
        <dbReference type="PROSITE" id="PS50850"/>
    </source>
</evidence>
<dbReference type="Pfam" id="PF07690">
    <property type="entry name" value="MFS_1"/>
    <property type="match status" value="1"/>
</dbReference>
<dbReference type="PROSITE" id="PS50850">
    <property type="entry name" value="MFS"/>
    <property type="match status" value="1"/>
</dbReference>
<dbReference type="InterPro" id="IPR005829">
    <property type="entry name" value="Sugar_transporter_CS"/>
</dbReference>
<protein>
    <submittedName>
        <fullName evidence="7">MFS transporter</fullName>
    </submittedName>
</protein>
<dbReference type="InterPro" id="IPR020846">
    <property type="entry name" value="MFS_dom"/>
</dbReference>
<feature type="transmembrane region" description="Helical" evidence="5">
    <location>
        <begin position="149"/>
        <end position="172"/>
    </location>
</feature>
<name>A0A9X2HV87_9SPHN</name>
<sequence>MEQAQYKTAGELIDSGPMTALQWLVISICFVIVAIDGFDTAVIGFVAPKIAAEWSLPAANLGAVFGGALFGSIVGSAIFGPVCDVIGRKRTLVIATVMFGLLTILAGFTNTLYQLIAVRFLAGIGLGGVLPCAIALTSEFAPARRRSSLVNAMFCGFTLGAATSGFIAAWLIPAHGWRMVFVIGGMLPIVFGLIAAFALPESLSFLAAKGGREPEIRRMVARIARGRVAADWLPIAEPAAHGAPASELFAARPVGGTLLLWLSAFCGLLSIYMLNSWMPLLLTNQGYSISTASRIGAMFQVGGTLGAIFLGYLMDRFRPNRVIAGASVLASLFLFAIGWFSHQPVLLGLVLFCAGVCIPGAQVGSSAYAASWYPTRVRATGISWMSGMGRIGSVIGSMGGGALVGIGLGIGGIFGLLAIPMTVAGLAMGLHERIKLRRERD</sequence>
<dbReference type="PANTHER" id="PTHR23508:SF10">
    <property type="entry name" value="CARBOXYLIC ACID TRANSPORTER PROTEIN HOMOLOG"/>
    <property type="match status" value="1"/>
</dbReference>
<evidence type="ECO:0000256" key="4">
    <source>
        <dbReference type="ARBA" id="ARBA00023136"/>
    </source>
</evidence>
<feature type="transmembrane region" description="Helical" evidence="5">
    <location>
        <begin position="178"/>
        <end position="199"/>
    </location>
</feature>
<comment type="caution">
    <text evidence="7">The sequence shown here is derived from an EMBL/GenBank/DDBJ whole genome shotgun (WGS) entry which is preliminary data.</text>
</comment>
<keyword evidence="3 5" id="KW-1133">Transmembrane helix</keyword>
<dbReference type="PROSITE" id="PS00217">
    <property type="entry name" value="SUGAR_TRANSPORT_2"/>
    <property type="match status" value="1"/>
</dbReference>
<accession>A0A9X2HV87</accession>
<dbReference type="SUPFAM" id="SSF103473">
    <property type="entry name" value="MFS general substrate transporter"/>
    <property type="match status" value="1"/>
</dbReference>
<comment type="subcellular location">
    <subcellularLocation>
        <location evidence="1">Membrane</location>
        <topology evidence="1">Multi-pass membrane protein</topology>
    </subcellularLocation>
</comment>
<feature type="transmembrane region" description="Helical" evidence="5">
    <location>
        <begin position="21"/>
        <end position="46"/>
    </location>
</feature>